<evidence type="ECO:0008006" key="3">
    <source>
        <dbReference type="Google" id="ProtNLM"/>
    </source>
</evidence>
<dbReference type="EMBL" id="MDYP01000012">
    <property type="protein sequence ID" value="OQE07820.1"/>
    <property type="molecule type" value="Genomic_DNA"/>
</dbReference>
<keyword evidence="2" id="KW-1185">Reference proteome</keyword>
<evidence type="ECO:0000313" key="2">
    <source>
        <dbReference type="Proteomes" id="UP000191518"/>
    </source>
</evidence>
<accession>A0A1V6S265</accession>
<dbReference type="SUPFAM" id="SSF56112">
    <property type="entry name" value="Protein kinase-like (PK-like)"/>
    <property type="match status" value="1"/>
</dbReference>
<organism evidence="1 2">
    <name type="scientific">Penicillium vulpinum</name>
    <dbReference type="NCBI Taxonomy" id="29845"/>
    <lineage>
        <taxon>Eukaryota</taxon>
        <taxon>Fungi</taxon>
        <taxon>Dikarya</taxon>
        <taxon>Ascomycota</taxon>
        <taxon>Pezizomycotina</taxon>
        <taxon>Eurotiomycetes</taxon>
        <taxon>Eurotiomycetidae</taxon>
        <taxon>Eurotiales</taxon>
        <taxon>Aspergillaceae</taxon>
        <taxon>Penicillium</taxon>
    </lineage>
</organism>
<dbReference type="STRING" id="29845.A0A1V6S265"/>
<dbReference type="Proteomes" id="UP000191518">
    <property type="component" value="Unassembled WGS sequence"/>
</dbReference>
<comment type="caution">
    <text evidence="1">The sequence shown here is derived from an EMBL/GenBank/DDBJ whole genome shotgun (WGS) entry which is preliminary data.</text>
</comment>
<proteinExistence type="predicted"/>
<dbReference type="AlphaFoldDB" id="A0A1V6S265"/>
<evidence type="ECO:0000313" key="1">
    <source>
        <dbReference type="EMBL" id="OQE07820.1"/>
    </source>
</evidence>
<name>A0A1V6S265_9EURO</name>
<reference evidence="2" key="1">
    <citation type="journal article" date="2017" name="Nat. Microbiol.">
        <title>Global analysis of biosynthetic gene clusters reveals vast potential of secondary metabolite production in Penicillium species.</title>
        <authorList>
            <person name="Nielsen J.C."/>
            <person name="Grijseels S."/>
            <person name="Prigent S."/>
            <person name="Ji B."/>
            <person name="Dainat J."/>
            <person name="Nielsen K.F."/>
            <person name="Frisvad J.C."/>
            <person name="Workman M."/>
            <person name="Nielsen J."/>
        </authorList>
    </citation>
    <scope>NUCLEOTIDE SEQUENCE [LARGE SCALE GENOMIC DNA]</scope>
    <source>
        <strain evidence="2">IBT 29486</strain>
    </source>
</reference>
<protein>
    <recommendedName>
        <fullName evidence="3">Protein kinase domain-containing protein</fullName>
    </recommendedName>
</protein>
<sequence>MTVPPTITPTGVVIECGTAMPVVVNFVEQLSDPKNQEKGVWVADISGTRRVLKCWKTEVDRLFDIEAAVYERLETTRSIGHYLFPMCIARGQIICSSLFPSGWAIIMEYRDGERLCDIWHSLDTDERAYVEQECFKGIQALRAMSIRHDDPEMQKFSEDYGLEQEKLQELGEMRDLIGTDTLGWVSDEDELERSRAVIQSIKDGLMEYSSTEMEKTSRPR</sequence>
<dbReference type="InterPro" id="IPR011009">
    <property type="entry name" value="Kinase-like_dom_sf"/>
</dbReference>
<gene>
    <name evidence="1" type="ORF">PENVUL_c012G00117</name>
</gene>